<evidence type="ECO:0000256" key="3">
    <source>
        <dbReference type="ARBA" id="ARBA00022692"/>
    </source>
</evidence>
<comment type="function">
    <text evidence="7">May be involved in the degradation of misfolded endoplasmic reticulum (ER) luminal proteins.</text>
</comment>
<dbReference type="FunCoup" id="A3GIB6">
    <property type="interactions" value="486"/>
</dbReference>
<dbReference type="GO" id="GO:0005789">
    <property type="term" value="C:endoplasmic reticulum membrane"/>
    <property type="evidence" value="ECO:0007669"/>
    <property type="project" value="UniProtKB-SubCell"/>
</dbReference>
<dbReference type="KEGG" id="pic:PICST_40062"/>
<dbReference type="eggNOG" id="KOG0858">
    <property type="taxonomic scope" value="Eukaryota"/>
</dbReference>
<dbReference type="Pfam" id="PF04511">
    <property type="entry name" value="DER1"/>
    <property type="match status" value="1"/>
</dbReference>
<dbReference type="GeneID" id="4852015"/>
<dbReference type="STRING" id="322104.A3GIB6"/>
<evidence type="ECO:0000256" key="1">
    <source>
        <dbReference type="ARBA" id="ARBA00004477"/>
    </source>
</evidence>
<dbReference type="InterPro" id="IPR035952">
    <property type="entry name" value="Rhomboid-like_sf"/>
</dbReference>
<dbReference type="InterPro" id="IPR007599">
    <property type="entry name" value="DER1"/>
</dbReference>
<keyword evidence="10" id="KW-1185">Reference proteome</keyword>
<dbReference type="InParanoid" id="A3GIB6"/>
<comment type="caution">
    <text evidence="9">The sequence shown here is derived from an EMBL/GenBank/DDBJ whole genome shotgun (WGS) entry which is preliminary data.</text>
</comment>
<dbReference type="Proteomes" id="UP000002258">
    <property type="component" value="Chromosome 1"/>
</dbReference>
<evidence type="ECO:0000256" key="8">
    <source>
        <dbReference type="SAM" id="MobiDB-lite"/>
    </source>
</evidence>
<proteinExistence type="inferred from homology"/>
<gene>
    <name evidence="9" type="ORF">PICST_40062</name>
</gene>
<keyword evidence="6 7" id="KW-0472">Membrane</keyword>
<sequence>MAQTLADRVKAIPPVTRFFTITSVLVCLAIRLEFLSFDQLLWRWHYEIQDYRRIYEYSKYASRSQTAKNVFFQFIQSYRIFTSFLVPSGMLGSGPLDAVLDIYFFYTFANHLESSQGKFKGNFADCLWFTLVTGTSIVFASLVYNVVFDMRHMEVYHSMMSTCIIYVWSRYSKNSMINFFGVIPLKAYYLPLFNMGARLIISGFDSSVDVFVGILCGYLYQCIQSDTMPFYNLYPTSYGQNPSAHGANNGRRVGSSGSREENISNDWIEDSIFDKGYLKAPLWFYNLLGYPSNNSVRVTAFTRAPHHSRTASASAPMKKETNEGETSGFSWFPNEEKVVFQGKGRRLGD</sequence>
<evidence type="ECO:0000256" key="4">
    <source>
        <dbReference type="ARBA" id="ARBA00022824"/>
    </source>
</evidence>
<feature type="region of interest" description="Disordered" evidence="8">
    <location>
        <begin position="307"/>
        <end position="330"/>
    </location>
</feature>
<evidence type="ECO:0000256" key="5">
    <source>
        <dbReference type="ARBA" id="ARBA00022989"/>
    </source>
</evidence>
<reference evidence="9 10" key="1">
    <citation type="journal article" date="2007" name="Nat. Biotechnol.">
        <title>Genome sequence of the lignocellulose-bioconverting and xylose-fermenting yeast Pichia stipitis.</title>
        <authorList>
            <person name="Jeffries T.W."/>
            <person name="Grigoriev I.V."/>
            <person name="Grimwood J."/>
            <person name="Laplaza J.M."/>
            <person name="Aerts A."/>
            <person name="Salamov A."/>
            <person name="Schmutz J."/>
            <person name="Lindquist E."/>
            <person name="Dehal P."/>
            <person name="Shapiro H."/>
            <person name="Jin Y.S."/>
            <person name="Passoth V."/>
            <person name="Richardson P.M."/>
        </authorList>
    </citation>
    <scope>NUCLEOTIDE SEQUENCE [LARGE SCALE GENOMIC DNA]</scope>
    <source>
        <strain evidence="10">ATCC 58785 / CBS 6054 / NBRC 10063 / NRRL Y-11545</strain>
    </source>
</reference>
<feature type="transmembrane region" description="Helical" evidence="7">
    <location>
        <begin position="176"/>
        <end position="193"/>
    </location>
</feature>
<dbReference type="GO" id="GO:0006950">
    <property type="term" value="P:response to stress"/>
    <property type="evidence" value="ECO:0007669"/>
    <property type="project" value="UniProtKB-ARBA"/>
</dbReference>
<organism evidence="9 10">
    <name type="scientific">Scheffersomyces stipitis (strain ATCC 58785 / CBS 6054 / NBRC 10063 / NRRL Y-11545)</name>
    <name type="common">Yeast</name>
    <name type="synonym">Pichia stipitis</name>
    <dbReference type="NCBI Taxonomy" id="322104"/>
    <lineage>
        <taxon>Eukaryota</taxon>
        <taxon>Fungi</taxon>
        <taxon>Dikarya</taxon>
        <taxon>Ascomycota</taxon>
        <taxon>Saccharomycotina</taxon>
        <taxon>Pichiomycetes</taxon>
        <taxon>Debaryomycetaceae</taxon>
        <taxon>Scheffersomyces</taxon>
    </lineage>
</organism>
<dbReference type="HOGENOM" id="CLU_760753_0_0_1"/>
<accession>A3GIB6</accession>
<protein>
    <recommendedName>
        <fullName evidence="7">Derlin</fullName>
    </recommendedName>
</protein>
<dbReference type="SUPFAM" id="SSF144091">
    <property type="entry name" value="Rhomboid-like"/>
    <property type="match status" value="1"/>
</dbReference>
<dbReference type="EMBL" id="AAVQ01000002">
    <property type="protein sequence ID" value="EAZ62961.2"/>
    <property type="molecule type" value="Genomic_DNA"/>
</dbReference>
<dbReference type="OrthoDB" id="19102at2759"/>
<dbReference type="PANTHER" id="PTHR11009">
    <property type="entry name" value="DER1-LIKE PROTEIN, DERLIN"/>
    <property type="match status" value="1"/>
</dbReference>
<evidence type="ECO:0000256" key="6">
    <source>
        <dbReference type="ARBA" id="ARBA00023136"/>
    </source>
</evidence>
<comment type="similarity">
    <text evidence="2 7">Belongs to the derlin family.</text>
</comment>
<evidence type="ECO:0000256" key="7">
    <source>
        <dbReference type="RuleBase" id="RU363059"/>
    </source>
</evidence>
<feature type="transmembrane region" description="Helical" evidence="7">
    <location>
        <begin position="126"/>
        <end position="147"/>
    </location>
</feature>
<keyword evidence="3 7" id="KW-0812">Transmembrane</keyword>
<dbReference type="RefSeq" id="XP_001386984.2">
    <property type="nucleotide sequence ID" value="XM_001386947.1"/>
</dbReference>
<evidence type="ECO:0000313" key="9">
    <source>
        <dbReference type="EMBL" id="EAZ62961.2"/>
    </source>
</evidence>
<dbReference type="AlphaFoldDB" id="A3GIB6"/>
<evidence type="ECO:0000256" key="2">
    <source>
        <dbReference type="ARBA" id="ARBA00008917"/>
    </source>
</evidence>
<feature type="transmembrane region" description="Helical" evidence="7">
    <location>
        <begin position="15"/>
        <end position="34"/>
    </location>
</feature>
<keyword evidence="4 7" id="KW-0256">Endoplasmic reticulum</keyword>
<comment type="subcellular location">
    <subcellularLocation>
        <location evidence="1 7">Endoplasmic reticulum membrane</location>
        <topology evidence="1 7">Multi-pass membrane protein</topology>
    </subcellularLocation>
</comment>
<name>A3GIB6_PICST</name>
<evidence type="ECO:0000313" key="10">
    <source>
        <dbReference type="Proteomes" id="UP000002258"/>
    </source>
</evidence>
<keyword evidence="5 7" id="KW-1133">Transmembrane helix</keyword>
<dbReference type="OMA" id="PDCLWFT"/>
<comment type="caution">
    <text evidence="7">Lacks conserved residue(s) required for the propagation of feature annotation.</text>
</comment>